<accession>A0ABZ1MM69</accession>
<name>A0ABZ1MM69_STREF</name>
<dbReference type="EMBL" id="CP108341">
    <property type="protein sequence ID" value="WTW28630.1"/>
    <property type="molecule type" value="Genomic_DNA"/>
</dbReference>
<gene>
    <name evidence="1" type="ORF">OHU35_22440</name>
</gene>
<sequence length="53" mass="5820">MRPGVGVQPDAAPTDVLPTLTARATPMETALPPYSVRTHVRPSTFSHRRRHVS</sequence>
<evidence type="ECO:0000313" key="1">
    <source>
        <dbReference type="EMBL" id="WTW28630.1"/>
    </source>
</evidence>
<organism evidence="1 2">
    <name type="scientific">Streptomyces purpurascens</name>
    <dbReference type="NCBI Taxonomy" id="1924"/>
    <lineage>
        <taxon>Bacteria</taxon>
        <taxon>Bacillati</taxon>
        <taxon>Actinomycetota</taxon>
        <taxon>Actinomycetes</taxon>
        <taxon>Kitasatosporales</taxon>
        <taxon>Streptomycetaceae</taxon>
        <taxon>Streptomyces</taxon>
    </lineage>
</organism>
<reference evidence="1 2" key="1">
    <citation type="submission" date="2022-10" db="EMBL/GenBank/DDBJ databases">
        <title>The complete genomes of actinobacterial strains from the NBC collection.</title>
        <authorList>
            <person name="Joergensen T.S."/>
            <person name="Alvarez Arevalo M."/>
            <person name="Sterndorff E.B."/>
            <person name="Faurdal D."/>
            <person name="Vuksanovic O."/>
            <person name="Mourched A.-S."/>
            <person name="Charusanti P."/>
            <person name="Shaw S."/>
            <person name="Blin K."/>
            <person name="Weber T."/>
        </authorList>
    </citation>
    <scope>NUCLEOTIDE SEQUENCE [LARGE SCALE GENOMIC DNA]</scope>
    <source>
        <strain evidence="1 2">NBC_00017</strain>
    </source>
</reference>
<proteinExistence type="predicted"/>
<evidence type="ECO:0000313" key="2">
    <source>
        <dbReference type="Proteomes" id="UP001621512"/>
    </source>
</evidence>
<protein>
    <submittedName>
        <fullName evidence="1">Uncharacterized protein</fullName>
    </submittedName>
</protein>
<dbReference type="Proteomes" id="UP001621512">
    <property type="component" value="Chromosome"/>
</dbReference>
<dbReference type="RefSeq" id="WP_189725610.1">
    <property type="nucleotide sequence ID" value="NZ_BMUK01000008.1"/>
</dbReference>
<keyword evidence="2" id="KW-1185">Reference proteome</keyword>